<dbReference type="STRING" id="6185.A0A095AHH8"/>
<feature type="region of interest" description="Disordered" evidence="1">
    <location>
        <begin position="1129"/>
        <end position="1162"/>
    </location>
</feature>
<accession>A0A095AHH8</accession>
<feature type="region of interest" description="Disordered" evidence="1">
    <location>
        <begin position="374"/>
        <end position="394"/>
    </location>
</feature>
<reference evidence="2" key="1">
    <citation type="journal article" date="2012" name="Nat. Genet.">
        <title>Whole-genome sequence of Schistosoma haematobium.</title>
        <authorList>
            <person name="Young N.D."/>
            <person name="Jex A.R."/>
            <person name="Li B."/>
            <person name="Liu S."/>
            <person name="Yang L."/>
            <person name="Xiong Z."/>
            <person name="Li Y."/>
            <person name="Cantacessi C."/>
            <person name="Hall R.S."/>
            <person name="Xu X."/>
            <person name="Chen F."/>
            <person name="Wu X."/>
            <person name="Zerlotini A."/>
            <person name="Oliveira G."/>
            <person name="Hofmann A."/>
            <person name="Zhang G."/>
            <person name="Fang X."/>
            <person name="Kang Y."/>
            <person name="Campbell B.E."/>
            <person name="Loukas A."/>
            <person name="Ranganathan S."/>
            <person name="Rollinson D."/>
            <person name="Rinaldi G."/>
            <person name="Brindley P.J."/>
            <person name="Yang H."/>
            <person name="Wang J."/>
            <person name="Wang J."/>
            <person name="Gasser R.B."/>
        </authorList>
    </citation>
    <scope>NUCLEOTIDE SEQUENCE [LARGE SCALE GENOMIC DNA]</scope>
</reference>
<protein>
    <submittedName>
        <fullName evidence="2">Uncharacterized protein</fullName>
    </submittedName>
</protein>
<proteinExistence type="predicted"/>
<feature type="region of interest" description="Disordered" evidence="1">
    <location>
        <begin position="1215"/>
        <end position="1266"/>
    </location>
</feature>
<name>A0A095AHH8_SCHHA</name>
<feature type="compositionally biased region" description="Low complexity" evidence="1">
    <location>
        <begin position="750"/>
        <end position="766"/>
    </location>
</feature>
<organism evidence="2">
    <name type="scientific">Schistosoma haematobium</name>
    <name type="common">Blood fluke</name>
    <dbReference type="NCBI Taxonomy" id="6185"/>
    <lineage>
        <taxon>Eukaryota</taxon>
        <taxon>Metazoa</taxon>
        <taxon>Spiralia</taxon>
        <taxon>Lophotrochozoa</taxon>
        <taxon>Platyhelminthes</taxon>
        <taxon>Trematoda</taxon>
        <taxon>Digenea</taxon>
        <taxon>Strigeidida</taxon>
        <taxon>Schistosomatoidea</taxon>
        <taxon>Schistosomatidae</taxon>
        <taxon>Schistosoma</taxon>
    </lineage>
</organism>
<feature type="compositionally biased region" description="Polar residues" evidence="1">
    <location>
        <begin position="1471"/>
        <end position="1503"/>
    </location>
</feature>
<feature type="compositionally biased region" description="Polar residues" evidence="1">
    <location>
        <begin position="375"/>
        <end position="394"/>
    </location>
</feature>
<gene>
    <name evidence="2" type="ORF">MS3_01589</name>
</gene>
<feature type="compositionally biased region" description="Polar residues" evidence="1">
    <location>
        <begin position="1129"/>
        <end position="1145"/>
    </location>
</feature>
<feature type="region of interest" description="Disordered" evidence="1">
    <location>
        <begin position="1048"/>
        <end position="1073"/>
    </location>
</feature>
<evidence type="ECO:0000256" key="1">
    <source>
        <dbReference type="SAM" id="MobiDB-lite"/>
    </source>
</evidence>
<dbReference type="EMBL" id="KL250547">
    <property type="protein sequence ID" value="KGB33411.1"/>
    <property type="molecule type" value="Genomic_DNA"/>
</dbReference>
<sequence>MKISKSIPVVFHLPKEIAFFATNKGSTPSIDSNITQSLSTFEQPTDRANSSGVSSLWQEVVARLEASVEQDICSDDPLLVIKSIRILRQFVVASVMNKLVVGNSSVLRPRLLNSLGRLNQWSATHINVCIDLFGLVNIILSEKTDPMVREADLLFLRSLFRAGDLGSVVVQSPREKIAIELFTEATLQVLINSLLFSFPDTISECTTTNNSNNSVLSSNQSALVLTANARCSLIEILSVLSTSCELAERLHRCGALNLCHQIIMFISCRHRLWSGDQPKSNSMDRGKTLCNRIGCNRTISPSNQLAARFSLKLMLHLFFHLPNALDSFKKIYNEEEPIKLVACYSHLTGTMPPVLPNVCYSTPRYQRTKRVLSGNIPSTYSTNNTPINHDTSSGTSTVIFTSPNESNLEVASRKFHQNSVDSTASTDRQSGSSCPVDSRITISTCSCVPLDHGTFALTGLLRGLIYWRLANQYANSQTVEAIDQFGTHVITSAGLGITGDDIALLIIQPLTESCLHLEATRIMTWVCHVLVLVLDKSPELHMWTVYTNSFVREVDYRVTSLLKAVQEASDTQSHTQFLEHLIPLVKLFSCLASGHESTRILVGELTMCKKLIDFAMRLKSLGSENANLVLQFQHSIVVLLHVLSRSFSLHHTLFKNQTIGRYLLKIIDDNLPNTIKGSYLSAKLVEAASSTLINQVLPMCPLKETLIDDFISVFIRLLTIGNVQSSSLLITKVESNSQSINTYDADSFNNNISDNSNNPSTNDNSSRPSVTKSNLNSPATTMTNHQFHDIIPVLHLNGIWGLSNLLHTANSSVCINLFHELVNKGVWLELLQLASSIPNNEFNFSFPMKNEWEGNMKITNFDMNSGNRVPVIPGIMVSHQSTEIKYIGEFNQSSEKINNDHSKQKYQTNLNLLNRSNTTHHYNQHQLFLSNNTQSKFKFSKNSAQIHILIVYQTLSFLRNLLRDEQAVLVIAHIATGRTARCEVHRNGDLVEKLTLFMRSQNSYTKAAALTATYNLLGLQTECLDSCGLLSAFKVKHKPYILSHSRRLRVQHHRHETHHHHHHHGKKQDLGNQSTSLVSCSINRCETSTCMAQNALEEEVEEEEQQQQENENQDIIVEASDDFISENISSEQTSIVPQTSDTAISFNIDENDDNDNTDQSRLRTLRRRRYYRSWQATSPSIMSSPSCTDEDVEDINQHAVTLSSLSPTLTISDRAPLADEEHDEDRGTTAEMQHSGMTDSDLLSPLSSSSQKCEIGSNPDDVSSTECLDLNSSEQINNNTTQNIFNNNTDNSNNKNDDNNANNGNLPSTSHHLSHSTISTSNSRRDWETGFCQILLPFLQELDSDQILRSTWDWLMLCANKDGKPVFLNSLFHAWQRLYTNIPNLTTIQTLQPEIAQSSSVSNDNNNNITVSEFLSKIKESMETGTSPNSLLINLPRYWENRHRHRCRRQHRHHCHHRHRHRVRRQNQQHSTTTTDRPESINTVDTNSPVPPSTSNENLEQTG</sequence>
<feature type="compositionally biased region" description="Low complexity" evidence="1">
    <location>
        <begin position="1239"/>
        <end position="1250"/>
    </location>
</feature>
<feature type="compositionally biased region" description="Basic residues" evidence="1">
    <location>
        <begin position="1048"/>
        <end position="1066"/>
    </location>
</feature>
<feature type="region of interest" description="Disordered" evidence="1">
    <location>
        <begin position="1450"/>
        <end position="1503"/>
    </location>
</feature>
<feature type="compositionally biased region" description="Basic and acidic residues" evidence="1">
    <location>
        <begin position="1216"/>
        <end position="1228"/>
    </location>
</feature>
<feature type="compositionally biased region" description="Basic residues" evidence="1">
    <location>
        <begin position="1450"/>
        <end position="1467"/>
    </location>
</feature>
<evidence type="ECO:0000313" key="2">
    <source>
        <dbReference type="EMBL" id="KGB33411.1"/>
    </source>
</evidence>
<feature type="region of interest" description="Disordered" evidence="1">
    <location>
        <begin position="750"/>
        <end position="778"/>
    </location>
</feature>
<feature type="compositionally biased region" description="Low complexity" evidence="1">
    <location>
        <begin position="1278"/>
        <end position="1322"/>
    </location>
</feature>
<feature type="compositionally biased region" description="Polar residues" evidence="1">
    <location>
        <begin position="767"/>
        <end position="778"/>
    </location>
</feature>
<feature type="region of interest" description="Disordered" evidence="1">
    <location>
        <begin position="1278"/>
        <end position="1323"/>
    </location>
</feature>